<keyword evidence="2" id="KW-0378">Hydrolase</keyword>
<name>A0ABW3FG87_9HYPH</name>
<dbReference type="InterPro" id="IPR001460">
    <property type="entry name" value="PCN-bd_Tpept"/>
</dbReference>
<dbReference type="InterPro" id="IPR012338">
    <property type="entry name" value="Beta-lactam/transpept-like"/>
</dbReference>
<feature type="domain" description="Penicillin-binding protein transpeptidase" evidence="5">
    <location>
        <begin position="244"/>
        <end position="541"/>
    </location>
</feature>
<feature type="transmembrane region" description="Helical" evidence="4">
    <location>
        <begin position="30"/>
        <end position="50"/>
    </location>
</feature>
<feature type="domain" description="Penicillin-binding protein dimerisation" evidence="6">
    <location>
        <begin position="70"/>
        <end position="181"/>
    </location>
</feature>
<dbReference type="Gene3D" id="3.90.1310.10">
    <property type="entry name" value="Penicillin-binding protein 2a (Domain 2)"/>
    <property type="match status" value="1"/>
</dbReference>
<keyword evidence="3 4" id="KW-0472">Membrane</keyword>
<evidence type="ECO:0000313" key="8">
    <source>
        <dbReference type="Proteomes" id="UP001597101"/>
    </source>
</evidence>
<dbReference type="Pfam" id="PF00905">
    <property type="entry name" value="Transpeptidase"/>
    <property type="match status" value="1"/>
</dbReference>
<evidence type="ECO:0000256" key="1">
    <source>
        <dbReference type="ARBA" id="ARBA00004370"/>
    </source>
</evidence>
<evidence type="ECO:0000313" key="7">
    <source>
        <dbReference type="EMBL" id="MFD0916275.1"/>
    </source>
</evidence>
<dbReference type="Gene3D" id="3.30.450.330">
    <property type="match status" value="1"/>
</dbReference>
<comment type="subcellular location">
    <subcellularLocation>
        <location evidence="1">Membrane</location>
    </subcellularLocation>
</comment>
<dbReference type="Pfam" id="PF03717">
    <property type="entry name" value="PBP_dimer"/>
    <property type="match status" value="1"/>
</dbReference>
<keyword evidence="2" id="KW-0121">Carboxypeptidase</keyword>
<keyword evidence="4" id="KW-0812">Transmembrane</keyword>
<protein>
    <submittedName>
        <fullName evidence="7">Peptidoglycan D,D-transpeptidase FtsI family protein</fullName>
    </submittedName>
</protein>
<keyword evidence="8" id="KW-1185">Reference proteome</keyword>
<evidence type="ECO:0000256" key="3">
    <source>
        <dbReference type="ARBA" id="ARBA00023136"/>
    </source>
</evidence>
<dbReference type="RefSeq" id="WP_377212136.1">
    <property type="nucleotide sequence ID" value="NZ_JBHTJV010000005.1"/>
</dbReference>
<comment type="caution">
    <text evidence="7">The sequence shown here is derived from an EMBL/GenBank/DDBJ whole genome shotgun (WGS) entry which is preliminary data.</text>
</comment>
<dbReference type="Gene3D" id="3.40.710.10">
    <property type="entry name" value="DD-peptidase/beta-lactamase superfamily"/>
    <property type="match status" value="1"/>
</dbReference>
<dbReference type="SUPFAM" id="SSF56519">
    <property type="entry name" value="Penicillin binding protein dimerisation domain"/>
    <property type="match status" value="1"/>
</dbReference>
<sequence>MIKVLRTLGSVLAQPITTQGDVAAQTRQRLGWVMLAVVALFAVVQGRLIFLGTEENRTNLVGYTADIALAAARPEIVDRNGETLALDIPVKSLFAEPRLIENPDETYESLITVLPDLDFDTTMKRLKSGAGFVWLQREITPVQQQEILALGLPGVGFRQENKRYYPAGPSASHILGHTNIDNQGIAGMEKHLDDNGLRALHNSGFAVNAALEKVELSIDLRVQHYMRAALTEAIEKYRAIAAAGVVLDVHTGEIVAMSSLPDYDPNNPVDALKKDRLNRMSAGVFEMGSTFKAFTTAMALDSGKVSMSSRFDARKPLRFGRFTINDFHGKKRVLSVPEVFIYSSNIGTAKMADVVGIDGHREFIKRIGLLDRMTGLELPEIARPTEPKRWGKLSSVTISFGHGMSTTPLQTAVAAAAMVNGGKLIPPTLMRRSVQDANKIAKQVIKPKTSDEMRYLMRLNVLDGSGRRAEVPGFLVGGKTGTADKVVNGRYSRNSRFNAFLSTFPVTNPRYVVLVIIDEPKPEKGQVYATAGMNAAPTVGKIIARAAPLLGVKPDFDVRDTAQLSSYRR</sequence>
<dbReference type="SUPFAM" id="SSF56601">
    <property type="entry name" value="beta-lactamase/transpeptidase-like"/>
    <property type="match status" value="1"/>
</dbReference>
<dbReference type="InterPro" id="IPR050515">
    <property type="entry name" value="Beta-lactam/transpept"/>
</dbReference>
<dbReference type="PANTHER" id="PTHR30627">
    <property type="entry name" value="PEPTIDOGLYCAN D,D-TRANSPEPTIDASE"/>
    <property type="match status" value="1"/>
</dbReference>
<organism evidence="7 8">
    <name type="scientific">Pseudahrensia aquimaris</name>
    <dbReference type="NCBI Taxonomy" id="744461"/>
    <lineage>
        <taxon>Bacteria</taxon>
        <taxon>Pseudomonadati</taxon>
        <taxon>Pseudomonadota</taxon>
        <taxon>Alphaproteobacteria</taxon>
        <taxon>Hyphomicrobiales</taxon>
        <taxon>Ahrensiaceae</taxon>
        <taxon>Pseudahrensia</taxon>
    </lineage>
</organism>
<dbReference type="InterPro" id="IPR005311">
    <property type="entry name" value="PBP_dimer"/>
</dbReference>
<accession>A0ABW3FG87</accession>
<evidence type="ECO:0000256" key="4">
    <source>
        <dbReference type="SAM" id="Phobius"/>
    </source>
</evidence>
<keyword evidence="4" id="KW-1133">Transmembrane helix</keyword>
<dbReference type="Proteomes" id="UP001597101">
    <property type="component" value="Unassembled WGS sequence"/>
</dbReference>
<evidence type="ECO:0000256" key="2">
    <source>
        <dbReference type="ARBA" id="ARBA00022645"/>
    </source>
</evidence>
<proteinExistence type="predicted"/>
<evidence type="ECO:0000259" key="6">
    <source>
        <dbReference type="Pfam" id="PF03717"/>
    </source>
</evidence>
<evidence type="ECO:0000259" key="5">
    <source>
        <dbReference type="Pfam" id="PF00905"/>
    </source>
</evidence>
<keyword evidence="2" id="KW-0645">Protease</keyword>
<gene>
    <name evidence="7" type="ORF">ACFQ14_07645</name>
</gene>
<dbReference type="InterPro" id="IPR036138">
    <property type="entry name" value="PBP_dimer_sf"/>
</dbReference>
<dbReference type="PANTHER" id="PTHR30627:SF1">
    <property type="entry name" value="PEPTIDOGLYCAN D,D-TRANSPEPTIDASE FTSI"/>
    <property type="match status" value="1"/>
</dbReference>
<reference evidence="8" key="1">
    <citation type="journal article" date="2019" name="Int. J. Syst. Evol. Microbiol.">
        <title>The Global Catalogue of Microorganisms (GCM) 10K type strain sequencing project: providing services to taxonomists for standard genome sequencing and annotation.</title>
        <authorList>
            <consortium name="The Broad Institute Genomics Platform"/>
            <consortium name="The Broad Institute Genome Sequencing Center for Infectious Disease"/>
            <person name="Wu L."/>
            <person name="Ma J."/>
        </authorList>
    </citation>
    <scope>NUCLEOTIDE SEQUENCE [LARGE SCALE GENOMIC DNA]</scope>
    <source>
        <strain evidence="8">CCUG 60023</strain>
    </source>
</reference>
<dbReference type="EMBL" id="JBHTJV010000005">
    <property type="protein sequence ID" value="MFD0916275.1"/>
    <property type="molecule type" value="Genomic_DNA"/>
</dbReference>